<keyword evidence="3" id="KW-1185">Reference proteome</keyword>
<dbReference type="EMBL" id="QWGA01000007">
    <property type="protein sequence ID" value="RIJ29101.1"/>
    <property type="molecule type" value="Genomic_DNA"/>
</dbReference>
<gene>
    <name evidence="2" type="ORF">D1222_12145</name>
</gene>
<dbReference type="AlphaFoldDB" id="A0A399RF05"/>
<dbReference type="PANTHER" id="PTHR47829">
    <property type="entry name" value="HYDROLASE, PUTATIVE (AFU_ORTHOLOGUE AFUA_1G12880)-RELATED"/>
    <property type="match status" value="1"/>
</dbReference>
<evidence type="ECO:0000313" key="2">
    <source>
        <dbReference type="EMBL" id="RIJ29101.1"/>
    </source>
</evidence>
<sequence>METGVDLTRLASWMDEQALGSGPIENAVRLAGGTQNILLKFDRAGRTCILRRPPPSLRANSNETMRREARVLAAIAGSDVPHPGLIAACGDEDVLGAAFYLMEPVDGYAPSQGLPEPFVSSPELRHEMGLSLVDGIAALGALDYKAVGLDGFGKPDNYLERQVSRWKSQLESYNDFPEWDGRKDIPGINRVGDWLEANRPDSFQPGIIHGDYHLGNVMYRFDRPELAAIVDWELTTIGDPLLDLGWLMATWPDEVDTSDEGTVAVQPWEGFPTARELIAHYATQTERDLSAIDWYGVLACYKLGIILEGTYARACAGKAPKDIGDNLHSRTIWLLERALRWIS</sequence>
<dbReference type="InterPro" id="IPR011009">
    <property type="entry name" value="Kinase-like_dom_sf"/>
</dbReference>
<dbReference type="Gene3D" id="3.90.1200.10">
    <property type="match status" value="1"/>
</dbReference>
<proteinExistence type="predicted"/>
<dbReference type="CDD" id="cd05154">
    <property type="entry name" value="ACAD10_11_N-like"/>
    <property type="match status" value="1"/>
</dbReference>
<dbReference type="InterPro" id="IPR041726">
    <property type="entry name" value="ACAD10_11_N"/>
</dbReference>
<protein>
    <submittedName>
        <fullName evidence="2">Phosphotransferase family protein</fullName>
    </submittedName>
</protein>
<dbReference type="Gene3D" id="3.30.200.20">
    <property type="entry name" value="Phosphorylase Kinase, domain 1"/>
    <property type="match status" value="1"/>
</dbReference>
<dbReference type="SUPFAM" id="SSF56112">
    <property type="entry name" value="Protein kinase-like (PK-like)"/>
    <property type="match status" value="1"/>
</dbReference>
<dbReference type="Proteomes" id="UP000265845">
    <property type="component" value="Unassembled WGS sequence"/>
</dbReference>
<dbReference type="InterPro" id="IPR002575">
    <property type="entry name" value="Aminoglycoside_PTrfase"/>
</dbReference>
<evidence type="ECO:0000259" key="1">
    <source>
        <dbReference type="Pfam" id="PF01636"/>
    </source>
</evidence>
<dbReference type="PANTHER" id="PTHR47829:SF1">
    <property type="entry name" value="HAD FAMILY PHOSPHATASE"/>
    <property type="match status" value="1"/>
</dbReference>
<organism evidence="2 3">
    <name type="scientific">Henriciella algicola</name>
    <dbReference type="NCBI Taxonomy" id="1608422"/>
    <lineage>
        <taxon>Bacteria</taxon>
        <taxon>Pseudomonadati</taxon>
        <taxon>Pseudomonadota</taxon>
        <taxon>Alphaproteobacteria</taxon>
        <taxon>Hyphomonadales</taxon>
        <taxon>Hyphomonadaceae</taxon>
        <taxon>Henriciella</taxon>
    </lineage>
</organism>
<comment type="caution">
    <text evidence="2">The sequence shown here is derived from an EMBL/GenBank/DDBJ whole genome shotgun (WGS) entry which is preliminary data.</text>
</comment>
<evidence type="ECO:0000313" key="3">
    <source>
        <dbReference type="Proteomes" id="UP000265845"/>
    </source>
</evidence>
<keyword evidence="2" id="KW-0808">Transferase</keyword>
<feature type="domain" description="Aminoglycoside phosphotransferase" evidence="1">
    <location>
        <begin position="30"/>
        <end position="258"/>
    </location>
</feature>
<dbReference type="GO" id="GO:0016740">
    <property type="term" value="F:transferase activity"/>
    <property type="evidence" value="ECO:0007669"/>
    <property type="project" value="UniProtKB-KW"/>
</dbReference>
<dbReference type="InterPro" id="IPR052898">
    <property type="entry name" value="ACAD10-like"/>
</dbReference>
<name>A0A399RF05_9PROT</name>
<dbReference type="Pfam" id="PF01636">
    <property type="entry name" value="APH"/>
    <property type="match status" value="1"/>
</dbReference>
<dbReference type="OrthoDB" id="3806873at2"/>
<accession>A0A399RF05</accession>
<reference evidence="2 3" key="1">
    <citation type="submission" date="2018-08" db="EMBL/GenBank/DDBJ databases">
        <title>Henriciella mobilis sp. nov., isolated from seawater.</title>
        <authorList>
            <person name="Cheng H."/>
            <person name="Wu Y.-H."/>
            <person name="Xu X.-W."/>
            <person name="Guo L.-L."/>
        </authorList>
    </citation>
    <scope>NUCLEOTIDE SEQUENCE [LARGE SCALE GENOMIC DNA]</scope>
    <source>
        <strain evidence="2 3">CCUG67844</strain>
    </source>
</reference>